<accession>A0ABT2YBF6</accession>
<keyword evidence="4" id="KW-0732">Signal</keyword>
<dbReference type="EMBL" id="JAJIRN010000001">
    <property type="protein sequence ID" value="MCV2367052.1"/>
    <property type="molecule type" value="Genomic_DNA"/>
</dbReference>
<dbReference type="CDD" id="cd02968">
    <property type="entry name" value="SCO"/>
    <property type="match status" value="1"/>
</dbReference>
<dbReference type="PROSITE" id="PS51352">
    <property type="entry name" value="THIOREDOXIN_2"/>
    <property type="match status" value="1"/>
</dbReference>
<reference evidence="6 7" key="1">
    <citation type="submission" date="2021-11" db="EMBL/GenBank/DDBJ databases">
        <authorList>
            <person name="Liang Q."/>
            <person name="Mou H."/>
            <person name="Liu Z."/>
        </authorList>
    </citation>
    <scope>NUCLEOTIDE SEQUENCE [LARGE SCALE GENOMIC DNA]</scope>
    <source>
        <strain evidence="6 7">CHU3</strain>
    </source>
</reference>
<keyword evidence="3" id="KW-1133">Transmembrane helix</keyword>
<dbReference type="InterPro" id="IPR013766">
    <property type="entry name" value="Thioredoxin_domain"/>
</dbReference>
<proteinExistence type="inferred from homology"/>
<dbReference type="RefSeq" id="WP_263569658.1">
    <property type="nucleotide sequence ID" value="NZ_JAJIRN010000001.1"/>
</dbReference>
<keyword evidence="3" id="KW-0812">Transmembrane</keyword>
<organism evidence="6 7">
    <name type="scientific">Roseateles oligotrophus</name>
    <dbReference type="NCBI Taxonomy" id="1769250"/>
    <lineage>
        <taxon>Bacteria</taxon>
        <taxon>Pseudomonadati</taxon>
        <taxon>Pseudomonadota</taxon>
        <taxon>Betaproteobacteria</taxon>
        <taxon>Burkholderiales</taxon>
        <taxon>Sphaerotilaceae</taxon>
        <taxon>Roseateles</taxon>
    </lineage>
</organism>
<sequence>MVCSVRRFLCFLSLATLLLPARAQTPVLDGWAALQASQAVLGKTLGEHALLDREGRPLRLSSLRGKPLLVSFIYTGCFQVCPANSRSLLQAVQALEARFGLDGFNVISIGFNQPADSPQAMKAFALQHGIDRPQWNFLSAPAASVDALTRDFGFSYAATPAGFDHVLQVTLVDAQGRIARQVYGDEVPADALGEPLKQLLLGAPLPQQSGLDDLINRVRILCTVYDPKTGRYRVDYSLAIEVAGGLSFVLAILLYFFNEWRGQRRRSRV</sequence>
<dbReference type="PANTHER" id="PTHR12151">
    <property type="entry name" value="ELECTRON TRANSPORT PROTIN SCO1/SENC FAMILY MEMBER"/>
    <property type="match status" value="1"/>
</dbReference>
<evidence type="ECO:0000313" key="6">
    <source>
        <dbReference type="EMBL" id="MCV2367052.1"/>
    </source>
</evidence>
<dbReference type="SUPFAM" id="SSF52833">
    <property type="entry name" value="Thioredoxin-like"/>
    <property type="match status" value="1"/>
</dbReference>
<keyword evidence="7" id="KW-1185">Reference proteome</keyword>
<dbReference type="Proteomes" id="UP001209701">
    <property type="component" value="Unassembled WGS sequence"/>
</dbReference>
<dbReference type="Gene3D" id="3.40.30.10">
    <property type="entry name" value="Glutaredoxin"/>
    <property type="match status" value="1"/>
</dbReference>
<evidence type="ECO:0000259" key="5">
    <source>
        <dbReference type="PROSITE" id="PS51352"/>
    </source>
</evidence>
<feature type="transmembrane region" description="Helical" evidence="3">
    <location>
        <begin position="236"/>
        <end position="257"/>
    </location>
</feature>
<evidence type="ECO:0000256" key="4">
    <source>
        <dbReference type="SAM" id="SignalP"/>
    </source>
</evidence>
<comment type="caution">
    <text evidence="6">The sequence shown here is derived from an EMBL/GenBank/DDBJ whole genome shotgun (WGS) entry which is preliminary data.</text>
</comment>
<comment type="similarity">
    <text evidence="1">Belongs to the SCO1/2 family.</text>
</comment>
<keyword evidence="3" id="KW-0472">Membrane</keyword>
<feature type="signal peptide" evidence="4">
    <location>
        <begin position="1"/>
        <end position="23"/>
    </location>
</feature>
<evidence type="ECO:0000256" key="2">
    <source>
        <dbReference type="ARBA" id="ARBA00023008"/>
    </source>
</evidence>
<evidence type="ECO:0000256" key="3">
    <source>
        <dbReference type="SAM" id="Phobius"/>
    </source>
</evidence>
<name>A0ABT2YBF6_9BURK</name>
<feature type="chain" id="PRO_5046625197" evidence="4">
    <location>
        <begin position="24"/>
        <end position="269"/>
    </location>
</feature>
<feature type="domain" description="Thioredoxin" evidence="5">
    <location>
        <begin position="39"/>
        <end position="201"/>
    </location>
</feature>
<dbReference type="PANTHER" id="PTHR12151:SF25">
    <property type="entry name" value="LINALOOL DEHYDRATASE_ISOMERASE DOMAIN-CONTAINING PROTEIN"/>
    <property type="match status" value="1"/>
</dbReference>
<dbReference type="InterPro" id="IPR003782">
    <property type="entry name" value="SCO1/SenC"/>
</dbReference>
<dbReference type="InterPro" id="IPR036249">
    <property type="entry name" value="Thioredoxin-like_sf"/>
</dbReference>
<gene>
    <name evidence="6" type="ORF">LNV07_02945</name>
</gene>
<keyword evidence="2" id="KW-0186">Copper</keyword>
<protein>
    <submittedName>
        <fullName evidence="6">SCO family protein</fullName>
    </submittedName>
</protein>
<evidence type="ECO:0000256" key="1">
    <source>
        <dbReference type="ARBA" id="ARBA00010996"/>
    </source>
</evidence>
<dbReference type="Pfam" id="PF02630">
    <property type="entry name" value="SCO1-SenC"/>
    <property type="match status" value="1"/>
</dbReference>
<evidence type="ECO:0000313" key="7">
    <source>
        <dbReference type="Proteomes" id="UP001209701"/>
    </source>
</evidence>